<dbReference type="InterPro" id="IPR029045">
    <property type="entry name" value="ClpP/crotonase-like_dom_sf"/>
</dbReference>
<dbReference type="SUPFAM" id="SSF52096">
    <property type="entry name" value="ClpP/crotonase"/>
    <property type="match status" value="1"/>
</dbReference>
<dbReference type="eggNOG" id="ENOG502QQC3">
    <property type="taxonomic scope" value="Eukaryota"/>
</dbReference>
<gene>
    <name evidence="2" type="ORF">EDI_181420</name>
</gene>
<dbReference type="PANTHER" id="PTHR37049">
    <property type="entry name" value="PEPTIDASE S41 FAMILY PROTEIN"/>
    <property type="match status" value="1"/>
</dbReference>
<dbReference type="EMBL" id="DS548492">
    <property type="protein sequence ID" value="EDR28388.1"/>
    <property type="molecule type" value="Genomic_DNA"/>
</dbReference>
<keyword evidence="1" id="KW-0732">Signal</keyword>
<dbReference type="Proteomes" id="UP000008076">
    <property type="component" value="Unassembled WGS sequence"/>
</dbReference>
<feature type="chain" id="PRO_5002749125" evidence="1">
    <location>
        <begin position="20"/>
        <end position="705"/>
    </location>
</feature>
<proteinExistence type="predicted"/>
<dbReference type="PANTHER" id="PTHR37049:SF4">
    <property type="entry name" value="RHODANESE DOMAIN-CONTAINING PROTEIN"/>
    <property type="match status" value="1"/>
</dbReference>
<reference evidence="3" key="1">
    <citation type="submission" date="2007-12" db="EMBL/GenBank/DDBJ databases">
        <title>Annotation of Entamoeba dispar SAW760.</title>
        <authorList>
            <person name="Lorenzi H."/>
            <person name="Inman J."/>
            <person name="Schobel S."/>
            <person name="Amedeo P."/>
            <person name="Caler E."/>
        </authorList>
    </citation>
    <scope>NUCLEOTIDE SEQUENCE [LARGE SCALE GENOMIC DNA]</scope>
    <source>
        <strain evidence="3">ATCC PRA-260 / SAW760</strain>
    </source>
</reference>
<protein>
    <submittedName>
        <fullName evidence="2">Uncharacterized protein</fullName>
    </submittedName>
</protein>
<evidence type="ECO:0000313" key="3">
    <source>
        <dbReference type="Proteomes" id="UP000008076"/>
    </source>
</evidence>
<organism evidence="3">
    <name type="scientific">Entamoeba dispar (strain ATCC PRA-260 / SAW760)</name>
    <dbReference type="NCBI Taxonomy" id="370354"/>
    <lineage>
        <taxon>Eukaryota</taxon>
        <taxon>Amoebozoa</taxon>
        <taxon>Evosea</taxon>
        <taxon>Archamoebae</taxon>
        <taxon>Mastigamoebida</taxon>
        <taxon>Entamoebidae</taxon>
        <taxon>Entamoeba</taxon>
    </lineage>
</organism>
<dbReference type="OrthoDB" id="27214at2759"/>
<feature type="signal peptide" evidence="1">
    <location>
        <begin position="1"/>
        <end position="19"/>
    </location>
</feature>
<dbReference type="VEuPathDB" id="AmoebaDB:EDI_181420"/>
<dbReference type="InterPro" id="IPR052766">
    <property type="entry name" value="S41A_metabolite_peptidase"/>
</dbReference>
<keyword evidence="3" id="KW-1185">Reference proteome</keyword>
<accession>B0EAQ8</accession>
<evidence type="ECO:0000313" key="2">
    <source>
        <dbReference type="EMBL" id="EDR28388.1"/>
    </source>
</evidence>
<dbReference type="GeneID" id="5880366"/>
<evidence type="ECO:0000256" key="1">
    <source>
        <dbReference type="SAM" id="SignalP"/>
    </source>
</evidence>
<name>B0EAQ8_ENTDS</name>
<dbReference type="AlphaFoldDB" id="B0EAQ8"/>
<dbReference type="KEGG" id="edi:EDI_181420"/>
<sequence length="705" mass="81766">MINLLLLFITFSLSKQCNEYNQGYEIDTVDSAFECIESIETTEKENEDIIKGLKEYLEVYVLKDILKNPPQPSFSNNYYEKVDIDAELNKINTKTTSMYEFYSQIQNLIISTRDSHLQFYVDYELNKPNSELVYFYYFLPFTLYIDNNKKMYLIPRNEPLGIPIDVPEEIVNNEKVAVKTINGEDPFNIIREFGKKYMGLKCPHAQFTLAKDYLVEGYLNILPLPKEYLNTPISITWENGESLTINYKIIKLNRSNQKFQQVLERSKRRGIRDRLRIEDLEETNKTRTKENENNEYQPNCSPENKICCLTTSNKINTLIVNTFDVTGKSVTNKINEFIDKLNECVDLFDSNNYPIQLIFSKNSGGSVLLSSAIEKILSPYDDVDYIGSVRISDFTEDIIKKSSYIESMYDPETCERREQENNPKTFGEWYSNPSIIKYGDVEHKVSQPSKIIFDKLIQTPSLGIHQLKKLMKNKRKPTEIVVYTDSYCYSACSWVTKGLKEWGGAIIVGFDGDPYGKDEEFEVGLSPSNNIPDINDIDKDNILKQYGYNLGLTVRETYRFNYEYNESIPREFLTDMIDERVNIYQFDQTEKVIKEFEGETKKIIEKYQTKCNPNNKRLVKRDEKCDKEINIEHGHGGYECGDNGEWSTKCVMAYCDDGYKFDYNNNKCIEDVCVNPPTESESDNGTTSMTVNLVMTIIGIITLIL</sequence>
<dbReference type="RefSeq" id="XP_001735414.1">
    <property type="nucleotide sequence ID" value="XM_001735362.1"/>
</dbReference>